<evidence type="ECO:0000256" key="3">
    <source>
        <dbReference type="ARBA" id="ARBA00022729"/>
    </source>
</evidence>
<keyword evidence="8" id="KW-1185">Reference proteome</keyword>
<evidence type="ECO:0000313" key="8">
    <source>
        <dbReference type="Proteomes" id="UP000315901"/>
    </source>
</evidence>
<accession>A0A501WQZ8</accession>
<comment type="similarity">
    <text evidence="2">Belongs to the MipA/OmpV family.</text>
</comment>
<dbReference type="Pfam" id="PF06629">
    <property type="entry name" value="MipA"/>
    <property type="match status" value="1"/>
</dbReference>
<keyword evidence="5" id="KW-0998">Cell outer membrane</keyword>
<dbReference type="OrthoDB" id="8562138at2"/>
<comment type="subcellular location">
    <subcellularLocation>
        <location evidence="1">Cell outer membrane</location>
    </subcellularLocation>
</comment>
<proteinExistence type="inferred from homology"/>
<dbReference type="PANTHER" id="PTHR38776">
    <property type="entry name" value="MLTA-INTERACTING PROTEIN-RELATED"/>
    <property type="match status" value="1"/>
</dbReference>
<reference evidence="7 8" key="1">
    <citation type="submission" date="2019-06" db="EMBL/GenBank/DDBJ databases">
        <title>A novel bacterium of genus Marinomonas, isolated from coastal sand.</title>
        <authorList>
            <person name="Huang H."/>
            <person name="Mo K."/>
            <person name="Hu Y."/>
        </authorList>
    </citation>
    <scope>NUCLEOTIDE SEQUENCE [LARGE SCALE GENOMIC DNA]</scope>
    <source>
        <strain evidence="7 8">HB171799</strain>
    </source>
</reference>
<evidence type="ECO:0000313" key="7">
    <source>
        <dbReference type="EMBL" id="TPE51262.1"/>
    </source>
</evidence>
<dbReference type="GO" id="GO:0009279">
    <property type="term" value="C:cell outer membrane"/>
    <property type="evidence" value="ECO:0007669"/>
    <property type="project" value="UniProtKB-SubCell"/>
</dbReference>
<dbReference type="PANTHER" id="PTHR38776:SF1">
    <property type="entry name" value="MLTA-INTERACTING PROTEIN-RELATED"/>
    <property type="match status" value="1"/>
</dbReference>
<feature type="signal peptide" evidence="6">
    <location>
        <begin position="1"/>
        <end position="24"/>
    </location>
</feature>
<evidence type="ECO:0000256" key="6">
    <source>
        <dbReference type="SAM" id="SignalP"/>
    </source>
</evidence>
<gene>
    <name evidence="7" type="ORF">FJM67_09470</name>
</gene>
<dbReference type="RefSeq" id="WP_140588747.1">
    <property type="nucleotide sequence ID" value="NZ_VFRR01000016.1"/>
</dbReference>
<comment type="caution">
    <text evidence="7">The sequence shown here is derived from an EMBL/GenBank/DDBJ whole genome shotgun (WGS) entry which is preliminary data.</text>
</comment>
<sequence>MTRTTTSLLLSTAVLAATIGNAGATEFSANVGVGAAHIQNHVKGEDDKNQIFPYAELQYGMVTLNPDGLGLTTSLTPTSALSFVLKLRESSFDESDNKVLSKLTKRDDTGELMVNWVQMTPWADVSAFVSTDLMDKHGGYELGFGVSRQIPMLGGVFIPQAGIQYQSEKLVDYYYGVSQGESSSTIGAYDGKGSMTANASLTHIYKLSGGWHTATAMAYNYLGEGISDSSIVERDGYWMGSVSVFYQF</sequence>
<evidence type="ECO:0000256" key="2">
    <source>
        <dbReference type="ARBA" id="ARBA00005722"/>
    </source>
</evidence>
<keyword evidence="3 6" id="KW-0732">Signal</keyword>
<dbReference type="AlphaFoldDB" id="A0A501WQZ8"/>
<keyword evidence="4" id="KW-0472">Membrane</keyword>
<dbReference type="InterPro" id="IPR010583">
    <property type="entry name" value="MipA"/>
</dbReference>
<feature type="chain" id="PRO_5021386528" evidence="6">
    <location>
        <begin position="25"/>
        <end position="248"/>
    </location>
</feature>
<dbReference type="EMBL" id="VFRR01000016">
    <property type="protein sequence ID" value="TPE51262.1"/>
    <property type="molecule type" value="Genomic_DNA"/>
</dbReference>
<evidence type="ECO:0000256" key="5">
    <source>
        <dbReference type="ARBA" id="ARBA00023237"/>
    </source>
</evidence>
<organism evidence="7 8">
    <name type="scientific">Maribrevibacterium harenarium</name>
    <dbReference type="NCBI Taxonomy" id="2589817"/>
    <lineage>
        <taxon>Bacteria</taxon>
        <taxon>Pseudomonadati</taxon>
        <taxon>Pseudomonadota</taxon>
        <taxon>Gammaproteobacteria</taxon>
        <taxon>Oceanospirillales</taxon>
        <taxon>Oceanospirillaceae</taxon>
        <taxon>Maribrevibacterium</taxon>
    </lineage>
</organism>
<protein>
    <submittedName>
        <fullName evidence="7">MipA/OmpV family protein</fullName>
    </submittedName>
</protein>
<dbReference type="Proteomes" id="UP000315901">
    <property type="component" value="Unassembled WGS sequence"/>
</dbReference>
<name>A0A501WQZ8_9GAMM</name>
<evidence type="ECO:0000256" key="1">
    <source>
        <dbReference type="ARBA" id="ARBA00004442"/>
    </source>
</evidence>
<evidence type="ECO:0000256" key="4">
    <source>
        <dbReference type="ARBA" id="ARBA00023136"/>
    </source>
</evidence>